<reference evidence="2" key="1">
    <citation type="journal article" date="2014" name="Toxicon">
        <title>A bioinformatics survey for conotoxin-like sequences in three turrid snail venom duct transcriptomes.</title>
        <authorList>
            <person name="Gonzales D.T."/>
            <person name="Saloma C.P."/>
        </authorList>
    </citation>
    <scope>NUCLEOTIDE SEQUENCE</scope>
    <source>
        <tissue evidence="2">Venom duct</tissue>
    </source>
</reference>
<dbReference type="EMBL" id="GBQZ01000014">
    <property type="protein sequence ID" value="JAC94802.1"/>
    <property type="molecule type" value="Transcribed_RNA"/>
</dbReference>
<sequence length="114" mass="12863">MAMNMWMTISVFVVAVMATTVIGSTPSQVQEPGRRSEVDKCCAKRIYKCLKDNDCIEPQRQCDGPCDVPEDCMDCCTQYTGCVSNCIWHYDIPSQPEQRGDPLRDCHNQCKNSC</sequence>
<reference evidence="2" key="2">
    <citation type="submission" date="2014-09" db="EMBL/GenBank/DDBJ databases">
        <authorList>
            <person name="Gonzales D.T.T."/>
            <person name="Saloma C.P."/>
        </authorList>
    </citation>
    <scope>NUCLEOTIDE SEQUENCE</scope>
    <source>
        <tissue evidence="2">Venom duct</tissue>
    </source>
</reference>
<protein>
    <submittedName>
        <fullName evidence="2">Ccr_14 putative toxin</fullName>
    </submittedName>
</protein>
<feature type="signal peptide" evidence="1">
    <location>
        <begin position="1"/>
        <end position="23"/>
    </location>
</feature>
<feature type="chain" id="PRO_5001944853" evidence="1">
    <location>
        <begin position="24"/>
        <end position="114"/>
    </location>
</feature>
<organism evidence="2">
    <name type="scientific">Crassispira cerithina</name>
    <name type="common">Sea snail</name>
    <name type="synonym">Turridrupa cerithina</name>
    <dbReference type="NCBI Taxonomy" id="1077925"/>
    <lineage>
        <taxon>Eukaryota</taxon>
        <taxon>Metazoa</taxon>
        <taxon>Spiralia</taxon>
        <taxon>Lophotrochozoa</taxon>
        <taxon>Mollusca</taxon>
        <taxon>Gastropoda</taxon>
        <taxon>Caenogastropoda</taxon>
        <taxon>Neogastropoda</taxon>
        <taxon>Conoidea</taxon>
        <taxon>Turridae</taxon>
        <taxon>Crassispira</taxon>
    </lineage>
</organism>
<evidence type="ECO:0000313" key="2">
    <source>
        <dbReference type="EMBL" id="JAC94802.1"/>
    </source>
</evidence>
<keyword evidence="1" id="KW-0732">Signal</keyword>
<name>A0A098LWG3_CRACE</name>
<dbReference type="AlphaFoldDB" id="A0A098LWG3"/>
<proteinExistence type="predicted"/>
<evidence type="ECO:0000256" key="1">
    <source>
        <dbReference type="SAM" id="SignalP"/>
    </source>
</evidence>
<accession>A0A098LWG3</accession>